<reference evidence="1 2" key="1">
    <citation type="journal article" date="2015" name="Genome Biol.">
        <title>Comparative genomics of Steinernema reveals deeply conserved gene regulatory networks.</title>
        <authorList>
            <person name="Dillman A.R."/>
            <person name="Macchietto M."/>
            <person name="Porter C.F."/>
            <person name="Rogers A."/>
            <person name="Williams B."/>
            <person name="Antoshechkin I."/>
            <person name="Lee M.M."/>
            <person name="Goodwin Z."/>
            <person name="Lu X."/>
            <person name="Lewis E.E."/>
            <person name="Goodrich-Blair H."/>
            <person name="Stock S.P."/>
            <person name="Adams B.J."/>
            <person name="Sternberg P.W."/>
            <person name="Mortazavi A."/>
        </authorList>
    </citation>
    <scope>NUCLEOTIDE SEQUENCE [LARGE SCALE GENOMIC DNA]</scope>
    <source>
        <strain evidence="1 2">ALL</strain>
    </source>
</reference>
<dbReference type="Proteomes" id="UP000298663">
    <property type="component" value="Chromosome X"/>
</dbReference>
<sequence>MIEASANSKAGIIPKQEANSLIIESLISFQQLQSLIIVRQTTDNWPDLLLQIGPMCLWRAGPTVLLTSFCGSSTISQCLSKQSHQCLISFPVAQLKKHL</sequence>
<name>A0A4U8V1R6_STECR</name>
<proteinExistence type="predicted"/>
<dbReference type="AlphaFoldDB" id="A0A4U8V1R6"/>
<evidence type="ECO:0000313" key="1">
    <source>
        <dbReference type="EMBL" id="TMS39295.1"/>
    </source>
</evidence>
<accession>A0A4U8V1R6</accession>
<gene>
    <name evidence="1" type="ORF">L596_005843</name>
</gene>
<keyword evidence="2" id="KW-1185">Reference proteome</keyword>
<comment type="caution">
    <text evidence="1">The sequence shown here is derived from an EMBL/GenBank/DDBJ whole genome shotgun (WGS) entry which is preliminary data.</text>
</comment>
<organism evidence="1 2">
    <name type="scientific">Steinernema carpocapsae</name>
    <name type="common">Entomopathogenic nematode</name>
    <dbReference type="NCBI Taxonomy" id="34508"/>
    <lineage>
        <taxon>Eukaryota</taxon>
        <taxon>Metazoa</taxon>
        <taxon>Ecdysozoa</taxon>
        <taxon>Nematoda</taxon>
        <taxon>Chromadorea</taxon>
        <taxon>Rhabditida</taxon>
        <taxon>Tylenchina</taxon>
        <taxon>Panagrolaimomorpha</taxon>
        <taxon>Strongyloidoidea</taxon>
        <taxon>Steinernematidae</taxon>
        <taxon>Steinernema</taxon>
    </lineage>
</organism>
<dbReference type="EMBL" id="AZBU02000001">
    <property type="protein sequence ID" value="TMS39295.1"/>
    <property type="molecule type" value="Genomic_DNA"/>
</dbReference>
<evidence type="ECO:0000313" key="2">
    <source>
        <dbReference type="Proteomes" id="UP000298663"/>
    </source>
</evidence>
<reference evidence="1 2" key="2">
    <citation type="journal article" date="2019" name="G3 (Bethesda)">
        <title>Hybrid Assembly of the Genome of the Entomopathogenic Nematode Steinernema carpocapsae Identifies the X-Chromosome.</title>
        <authorList>
            <person name="Serra L."/>
            <person name="Macchietto M."/>
            <person name="Macias-Munoz A."/>
            <person name="McGill C.J."/>
            <person name="Rodriguez I.M."/>
            <person name="Rodriguez B."/>
            <person name="Murad R."/>
            <person name="Mortazavi A."/>
        </authorList>
    </citation>
    <scope>NUCLEOTIDE SEQUENCE [LARGE SCALE GENOMIC DNA]</scope>
    <source>
        <strain evidence="1 2">ALL</strain>
    </source>
</reference>
<protein>
    <submittedName>
        <fullName evidence="1">Uncharacterized protein</fullName>
    </submittedName>
</protein>
<dbReference type="EMBL" id="CM016762">
    <property type="protein sequence ID" value="TMS39295.1"/>
    <property type="molecule type" value="Genomic_DNA"/>
</dbReference>